<dbReference type="RefSeq" id="WP_020953239.1">
    <property type="nucleotide sequence ID" value="NC_022044.1"/>
</dbReference>
<proteinExistence type="predicted"/>
<geneLocation type="plasmid" evidence="2 3">
    <name>pAMI6</name>
</geneLocation>
<dbReference type="SUPFAM" id="SSF46785">
    <property type="entry name" value="Winged helix' DNA-binding domain"/>
    <property type="match status" value="1"/>
</dbReference>
<dbReference type="KEGG" id="pami:JCM7686_pAMI6p138"/>
<dbReference type="InterPro" id="IPR036390">
    <property type="entry name" value="WH_DNA-bd_sf"/>
</dbReference>
<dbReference type="EMBL" id="CP006654">
    <property type="protein sequence ID" value="AGT11468.1"/>
    <property type="molecule type" value="Genomic_DNA"/>
</dbReference>
<dbReference type="Pfam" id="PF12802">
    <property type="entry name" value="MarR_2"/>
    <property type="match status" value="1"/>
</dbReference>
<name>S5YJ24_PARAH</name>
<dbReference type="GO" id="GO:0006950">
    <property type="term" value="P:response to stress"/>
    <property type="evidence" value="ECO:0007669"/>
    <property type="project" value="TreeGrafter"/>
</dbReference>
<dbReference type="GO" id="GO:0003700">
    <property type="term" value="F:DNA-binding transcription factor activity"/>
    <property type="evidence" value="ECO:0007669"/>
    <property type="project" value="InterPro"/>
</dbReference>
<accession>S5YJ24</accession>
<dbReference type="OrthoDB" id="7774677at2"/>
<keyword evidence="2" id="KW-0614">Plasmid</keyword>
<dbReference type="InterPro" id="IPR036388">
    <property type="entry name" value="WH-like_DNA-bd_sf"/>
</dbReference>
<dbReference type="InterPro" id="IPR039422">
    <property type="entry name" value="MarR/SlyA-like"/>
</dbReference>
<gene>
    <name evidence="2" type="ORF">JCM7686_pAMI6p138</name>
</gene>
<organism evidence="2 3">
    <name type="scientific">Paracoccus aminophilus JCM 7686</name>
    <dbReference type="NCBI Taxonomy" id="1367847"/>
    <lineage>
        <taxon>Bacteria</taxon>
        <taxon>Pseudomonadati</taxon>
        <taxon>Pseudomonadota</taxon>
        <taxon>Alphaproteobacteria</taxon>
        <taxon>Rhodobacterales</taxon>
        <taxon>Paracoccaceae</taxon>
        <taxon>Paracoccus</taxon>
    </lineage>
</organism>
<reference evidence="2 3" key="1">
    <citation type="journal article" date="2014" name="BMC Genomics">
        <title>Architecture and functions of a multipartite genome of the methylotrophic bacterium Paracoccus aminophilus JCM 7686, containing primary and secondary chromids.</title>
        <authorList>
            <person name="Dziewit L."/>
            <person name="Czarnecki J."/>
            <person name="Wibberg D."/>
            <person name="Radlinska M."/>
            <person name="Mrozek P."/>
            <person name="Szymczak M."/>
            <person name="Schluter A."/>
            <person name="Puhler A."/>
            <person name="Bartosik D."/>
        </authorList>
    </citation>
    <scope>NUCLEOTIDE SEQUENCE [LARGE SCALE GENOMIC DNA]</scope>
    <source>
        <strain evidence="2">JCM 7686</strain>
        <plasmid evidence="3">Plasmid pAMI6</plasmid>
    </source>
</reference>
<evidence type="ECO:0000259" key="1">
    <source>
        <dbReference type="PROSITE" id="PS50995"/>
    </source>
</evidence>
<dbReference type="PATRIC" id="fig|1367847.3.peg.4450"/>
<protein>
    <submittedName>
        <fullName evidence="2">Transcriptional regulator, MarR family</fullName>
    </submittedName>
</protein>
<feature type="domain" description="HTH marR-type" evidence="1">
    <location>
        <begin position="9"/>
        <end position="155"/>
    </location>
</feature>
<keyword evidence="3" id="KW-1185">Reference proteome</keyword>
<evidence type="ECO:0000313" key="2">
    <source>
        <dbReference type="EMBL" id="AGT11468.1"/>
    </source>
</evidence>
<dbReference type="AlphaFoldDB" id="S5YJ24"/>
<evidence type="ECO:0000313" key="3">
    <source>
        <dbReference type="Proteomes" id="UP000015480"/>
    </source>
</evidence>
<dbReference type="Gene3D" id="1.10.10.10">
    <property type="entry name" value="Winged helix-like DNA-binding domain superfamily/Winged helix DNA-binding domain"/>
    <property type="match status" value="1"/>
</dbReference>
<dbReference type="PANTHER" id="PTHR33164">
    <property type="entry name" value="TRANSCRIPTIONAL REGULATOR, MARR FAMILY"/>
    <property type="match status" value="1"/>
</dbReference>
<dbReference type="Proteomes" id="UP000015480">
    <property type="component" value="Plasmid pAMI6"/>
</dbReference>
<dbReference type="HOGENOM" id="CLU_083287_15_2_5"/>
<sequence length="168" mass="18347">MTDAPQDDRTMASASIERIADAMSQWRLVFSRRYIGRGALESVAPGLKHAHLDVLEAVHRLSGRGEATVGSIAEIINIDPSRSSRMVSELVESGLLKRAVSQSDGRRAVVELGEKTEGFFQAKRAIQRDLLGKITRGWTPAEVETFAGLLARFVEGLEAGTRAEVDRS</sequence>
<dbReference type="InterPro" id="IPR000835">
    <property type="entry name" value="HTH_MarR-typ"/>
</dbReference>
<dbReference type="SMART" id="SM00347">
    <property type="entry name" value="HTH_MARR"/>
    <property type="match status" value="1"/>
</dbReference>
<dbReference type="PANTHER" id="PTHR33164:SF57">
    <property type="entry name" value="MARR-FAMILY TRANSCRIPTIONAL REGULATOR"/>
    <property type="match status" value="1"/>
</dbReference>
<dbReference type="PROSITE" id="PS50995">
    <property type="entry name" value="HTH_MARR_2"/>
    <property type="match status" value="1"/>
</dbReference>